<reference evidence="2 3" key="1">
    <citation type="submission" date="2019-05" db="EMBL/GenBank/DDBJ databases">
        <title>Another draft genome of Portunus trituberculatus and its Hox gene families provides insights of decapod evolution.</title>
        <authorList>
            <person name="Jeong J.-H."/>
            <person name="Song I."/>
            <person name="Kim S."/>
            <person name="Choi T."/>
            <person name="Kim D."/>
            <person name="Ryu S."/>
            <person name="Kim W."/>
        </authorList>
    </citation>
    <scope>NUCLEOTIDE SEQUENCE [LARGE SCALE GENOMIC DNA]</scope>
    <source>
        <tissue evidence="2">Muscle</tissue>
    </source>
</reference>
<proteinExistence type="predicted"/>
<name>A0A5B7GCR8_PORTR</name>
<dbReference type="AlphaFoldDB" id="A0A5B7GCR8"/>
<keyword evidence="3" id="KW-1185">Reference proteome</keyword>
<evidence type="ECO:0000313" key="3">
    <source>
        <dbReference type="Proteomes" id="UP000324222"/>
    </source>
</evidence>
<protein>
    <submittedName>
        <fullName evidence="2">Uncharacterized protein</fullName>
    </submittedName>
</protein>
<organism evidence="2 3">
    <name type="scientific">Portunus trituberculatus</name>
    <name type="common">Swimming crab</name>
    <name type="synonym">Neptunus trituberculatus</name>
    <dbReference type="NCBI Taxonomy" id="210409"/>
    <lineage>
        <taxon>Eukaryota</taxon>
        <taxon>Metazoa</taxon>
        <taxon>Ecdysozoa</taxon>
        <taxon>Arthropoda</taxon>
        <taxon>Crustacea</taxon>
        <taxon>Multicrustacea</taxon>
        <taxon>Malacostraca</taxon>
        <taxon>Eumalacostraca</taxon>
        <taxon>Eucarida</taxon>
        <taxon>Decapoda</taxon>
        <taxon>Pleocyemata</taxon>
        <taxon>Brachyura</taxon>
        <taxon>Eubrachyura</taxon>
        <taxon>Portunoidea</taxon>
        <taxon>Portunidae</taxon>
        <taxon>Portuninae</taxon>
        <taxon>Portunus</taxon>
    </lineage>
</organism>
<accession>A0A5B7GCR8</accession>
<dbReference type="EMBL" id="VSRR010012783">
    <property type="protein sequence ID" value="MPC54968.1"/>
    <property type="molecule type" value="Genomic_DNA"/>
</dbReference>
<comment type="caution">
    <text evidence="2">The sequence shown here is derived from an EMBL/GenBank/DDBJ whole genome shotgun (WGS) entry which is preliminary data.</text>
</comment>
<sequence length="150" mass="16150">MSRSSSIAGHSPDKERPTGMYHSSSNIKDLHKSSRHVSTGEDCSTPTLASIMDAIAALISDMDKLKKESKAVSTNEVQHVAPRLCLLLMMPVSQAAHVPLASPVGFSGFRSPRLKASSAEEEVQGGCSLWQCFIIRCQELWAHGKCLGGI</sequence>
<evidence type="ECO:0000313" key="2">
    <source>
        <dbReference type="EMBL" id="MPC54968.1"/>
    </source>
</evidence>
<evidence type="ECO:0000256" key="1">
    <source>
        <dbReference type="SAM" id="MobiDB-lite"/>
    </source>
</evidence>
<feature type="region of interest" description="Disordered" evidence="1">
    <location>
        <begin position="1"/>
        <end position="42"/>
    </location>
</feature>
<dbReference type="Proteomes" id="UP000324222">
    <property type="component" value="Unassembled WGS sequence"/>
</dbReference>
<gene>
    <name evidence="2" type="ORF">E2C01_048898</name>
</gene>